<dbReference type="PANTHER" id="PTHR24198">
    <property type="entry name" value="ANKYRIN REPEAT AND PROTEIN KINASE DOMAIN-CONTAINING PROTEIN"/>
    <property type="match status" value="1"/>
</dbReference>
<keyword evidence="1" id="KW-0677">Repeat</keyword>
<dbReference type="PANTHER" id="PTHR24198:SF165">
    <property type="entry name" value="ANKYRIN REPEAT-CONTAINING PROTEIN-RELATED"/>
    <property type="match status" value="1"/>
</dbReference>
<reference evidence="4" key="2">
    <citation type="submission" date="2025-08" db="UniProtKB">
        <authorList>
            <consortium name="Ensembl"/>
        </authorList>
    </citation>
    <scope>IDENTIFICATION</scope>
</reference>
<proteinExistence type="predicted"/>
<sequence length="403" mass="44284">MDFTECYSDTVSRVAAAARSGDRRSLRKLILRGCSLDCRDNRGWTPLHEAAAAGSARCVQDIFHDFVNFQTHEGETACFLAAQRGHVSVVRLLLKAGADINKQTNDTSCSLFAAVDGGHRDVVNFLLGEGAEVNRSHTESCWTCLHQAVYKGDCDIVQQLVKVCNVEAPDDLKITPLFVAAQYGRVQCLRILIDAGANVNVQVGDLATPLLIASQEGHHECVDLLLNHGADPNKNCSNEWPQLPIHAAAEFGHIEVLRSLIPVTDRACDHEDDTVSPLYLAIYGGKSQSVELLLKEGFSPDAQDCSQLDMSSPLAFDSSPAPRRNDKTALKLQEVRAMLCVALNQVRTTSKSSSCNMNIHVDGEVLNYLLEFVNWSTLPAPFKHILDQRRAEKTWKPHPDSGK</sequence>
<keyword evidence="2 3" id="KW-0040">ANK repeat</keyword>
<dbReference type="Pfam" id="PF12796">
    <property type="entry name" value="Ank_2"/>
    <property type="match status" value="2"/>
</dbReference>
<feature type="repeat" description="ANK" evidence="3">
    <location>
        <begin position="106"/>
        <end position="138"/>
    </location>
</feature>
<reference evidence="4" key="3">
    <citation type="submission" date="2025-09" db="UniProtKB">
        <authorList>
            <consortium name="Ensembl"/>
        </authorList>
    </citation>
    <scope>IDENTIFICATION</scope>
</reference>
<dbReference type="InterPro" id="IPR036770">
    <property type="entry name" value="Ankyrin_rpt-contain_sf"/>
</dbReference>
<dbReference type="SMART" id="SM00248">
    <property type="entry name" value="ANK"/>
    <property type="match status" value="8"/>
</dbReference>
<reference evidence="4 5" key="1">
    <citation type="journal article" date="2014" name="Nat. Genet.">
        <title>Whole-genome sequence of a flatfish provides insights into ZW sex chromosome evolution and adaptation to a benthic lifestyle.</title>
        <authorList>
            <person name="Chen S."/>
            <person name="Zhang G."/>
            <person name="Shao C."/>
            <person name="Huang Q."/>
            <person name="Liu G."/>
            <person name="Zhang P."/>
            <person name="Song W."/>
            <person name="An N."/>
            <person name="Chalopin D."/>
            <person name="Volff J.N."/>
            <person name="Hong Y."/>
            <person name="Li Q."/>
            <person name="Sha Z."/>
            <person name="Zhou H."/>
            <person name="Xie M."/>
            <person name="Yu Q."/>
            <person name="Liu Y."/>
            <person name="Xiang H."/>
            <person name="Wang N."/>
            <person name="Wu K."/>
            <person name="Yang C."/>
            <person name="Zhou Q."/>
            <person name="Liao X."/>
            <person name="Yang L."/>
            <person name="Hu Q."/>
            <person name="Zhang J."/>
            <person name="Meng L."/>
            <person name="Jin L."/>
            <person name="Tian Y."/>
            <person name="Lian J."/>
            <person name="Yang J."/>
            <person name="Miao G."/>
            <person name="Liu S."/>
            <person name="Liang Z."/>
            <person name="Yan F."/>
            <person name="Li Y."/>
            <person name="Sun B."/>
            <person name="Zhang H."/>
            <person name="Zhang J."/>
            <person name="Zhu Y."/>
            <person name="Du M."/>
            <person name="Zhao Y."/>
            <person name="Schartl M."/>
            <person name="Tang Q."/>
            <person name="Wang J."/>
        </authorList>
    </citation>
    <scope>NUCLEOTIDE SEQUENCE</scope>
</reference>
<dbReference type="Gene3D" id="1.25.40.20">
    <property type="entry name" value="Ankyrin repeat-containing domain"/>
    <property type="match status" value="2"/>
</dbReference>
<feature type="repeat" description="ANK" evidence="3">
    <location>
        <begin position="205"/>
        <end position="237"/>
    </location>
</feature>
<evidence type="ECO:0000256" key="1">
    <source>
        <dbReference type="ARBA" id="ARBA00022737"/>
    </source>
</evidence>
<protein>
    <submittedName>
        <fullName evidence="4">Ankyrin repeat and SOCS box containing 3</fullName>
    </submittedName>
</protein>
<feature type="repeat" description="ANK" evidence="3">
    <location>
        <begin position="73"/>
        <end position="105"/>
    </location>
</feature>
<dbReference type="PROSITE" id="PS50297">
    <property type="entry name" value="ANK_REP_REGION"/>
    <property type="match status" value="4"/>
</dbReference>
<dbReference type="Ensembl" id="ENSCSET00000002072.1">
    <property type="protein sequence ID" value="ENSCSEP00000002036.1"/>
    <property type="gene ID" value="ENSCSEG00000001375.1"/>
</dbReference>
<evidence type="ECO:0000256" key="2">
    <source>
        <dbReference type="ARBA" id="ARBA00023043"/>
    </source>
</evidence>
<dbReference type="PRINTS" id="PR01415">
    <property type="entry name" value="ANKYRIN"/>
</dbReference>
<dbReference type="GeneTree" id="ENSGT00940000159080"/>
<name>A0A3P8UN01_CYNSE</name>
<evidence type="ECO:0000256" key="3">
    <source>
        <dbReference type="PROSITE-ProRule" id="PRU00023"/>
    </source>
</evidence>
<keyword evidence="5" id="KW-1185">Reference proteome</keyword>
<organism evidence="4 5">
    <name type="scientific">Cynoglossus semilaevis</name>
    <name type="common">Tongue sole</name>
    <dbReference type="NCBI Taxonomy" id="244447"/>
    <lineage>
        <taxon>Eukaryota</taxon>
        <taxon>Metazoa</taxon>
        <taxon>Chordata</taxon>
        <taxon>Craniata</taxon>
        <taxon>Vertebrata</taxon>
        <taxon>Euteleostomi</taxon>
        <taxon>Actinopterygii</taxon>
        <taxon>Neopterygii</taxon>
        <taxon>Teleostei</taxon>
        <taxon>Neoteleostei</taxon>
        <taxon>Acanthomorphata</taxon>
        <taxon>Carangaria</taxon>
        <taxon>Pleuronectiformes</taxon>
        <taxon>Pleuronectoidei</taxon>
        <taxon>Cynoglossidae</taxon>
        <taxon>Cynoglossinae</taxon>
        <taxon>Cynoglossus</taxon>
    </lineage>
</organism>
<dbReference type="SUPFAM" id="SSF48403">
    <property type="entry name" value="Ankyrin repeat"/>
    <property type="match status" value="1"/>
</dbReference>
<feature type="repeat" description="ANK" evidence="3">
    <location>
        <begin position="172"/>
        <end position="204"/>
    </location>
</feature>
<feature type="repeat" description="ANK" evidence="3">
    <location>
        <begin position="273"/>
        <end position="305"/>
    </location>
</feature>
<dbReference type="AlphaFoldDB" id="A0A3P8UN01"/>
<dbReference type="OMA" id="QANANLW"/>
<dbReference type="PROSITE" id="PS50088">
    <property type="entry name" value="ANK_REPEAT"/>
    <property type="match status" value="5"/>
</dbReference>
<dbReference type="InParanoid" id="A0A3P8UN01"/>
<accession>A0A3P8UN01</accession>
<dbReference type="InterPro" id="IPR002110">
    <property type="entry name" value="Ankyrin_rpt"/>
</dbReference>
<dbReference type="STRING" id="244447.ENSCSEP00000002036"/>
<dbReference type="Proteomes" id="UP000265120">
    <property type="component" value="Chromosome 8"/>
</dbReference>
<evidence type="ECO:0000313" key="5">
    <source>
        <dbReference type="Proteomes" id="UP000265120"/>
    </source>
</evidence>
<evidence type="ECO:0000313" key="4">
    <source>
        <dbReference type="Ensembl" id="ENSCSEP00000002036.1"/>
    </source>
</evidence>